<accession>A0A553PRG4</accession>
<keyword evidence="1" id="KW-0812">Transmembrane</keyword>
<evidence type="ECO:0000256" key="1">
    <source>
        <dbReference type="SAM" id="Phobius"/>
    </source>
</evidence>
<reference evidence="2 3" key="1">
    <citation type="journal article" date="2018" name="Nat. Ecol. Evol.">
        <title>Genomic signatures of mitonuclear coevolution across populations of Tigriopus californicus.</title>
        <authorList>
            <person name="Barreto F.S."/>
            <person name="Watson E.T."/>
            <person name="Lima T.G."/>
            <person name="Willett C.S."/>
            <person name="Edmands S."/>
            <person name="Li W."/>
            <person name="Burton R.S."/>
        </authorList>
    </citation>
    <scope>NUCLEOTIDE SEQUENCE [LARGE SCALE GENOMIC DNA]</scope>
    <source>
        <strain evidence="2 3">San Diego</strain>
    </source>
</reference>
<keyword evidence="1" id="KW-1133">Transmembrane helix</keyword>
<protein>
    <submittedName>
        <fullName evidence="2">Uncharacterized protein</fullName>
    </submittedName>
</protein>
<keyword evidence="3" id="KW-1185">Reference proteome</keyword>
<proteinExistence type="predicted"/>
<comment type="caution">
    <text evidence="2">The sequence shown here is derived from an EMBL/GenBank/DDBJ whole genome shotgun (WGS) entry which is preliminary data.</text>
</comment>
<dbReference type="AlphaFoldDB" id="A0A553PRG4"/>
<evidence type="ECO:0000313" key="3">
    <source>
        <dbReference type="Proteomes" id="UP000318571"/>
    </source>
</evidence>
<name>A0A553PRG4_TIGCA</name>
<organism evidence="2 3">
    <name type="scientific">Tigriopus californicus</name>
    <name type="common">Marine copepod</name>
    <dbReference type="NCBI Taxonomy" id="6832"/>
    <lineage>
        <taxon>Eukaryota</taxon>
        <taxon>Metazoa</taxon>
        <taxon>Ecdysozoa</taxon>
        <taxon>Arthropoda</taxon>
        <taxon>Crustacea</taxon>
        <taxon>Multicrustacea</taxon>
        <taxon>Hexanauplia</taxon>
        <taxon>Copepoda</taxon>
        <taxon>Harpacticoida</taxon>
        <taxon>Harpacticidae</taxon>
        <taxon>Tigriopus</taxon>
    </lineage>
</organism>
<keyword evidence="1" id="KW-0472">Membrane</keyword>
<gene>
    <name evidence="2" type="ORF">TCAL_12946</name>
</gene>
<dbReference type="Proteomes" id="UP000318571">
    <property type="component" value="Chromosome 12"/>
</dbReference>
<evidence type="ECO:0000313" key="2">
    <source>
        <dbReference type="EMBL" id="TRY80277.1"/>
    </source>
</evidence>
<sequence>MLDHLNTYERAKYSVRISPLNSMPTRWESPPGICSDSRAQECFSLIVGLSVFICLLCLLCISAIHYYCSLKRQEKCHQSRRSQEQVNSEQIFEDVVATPGSVPTTPYLV</sequence>
<feature type="transmembrane region" description="Helical" evidence="1">
    <location>
        <begin position="45"/>
        <end position="68"/>
    </location>
</feature>
<dbReference type="EMBL" id="VCGU01000001">
    <property type="protein sequence ID" value="TRY80277.1"/>
    <property type="molecule type" value="Genomic_DNA"/>
</dbReference>